<organism evidence="2 3">
    <name type="scientific">Trueperella pyogenes</name>
    <dbReference type="NCBI Taxonomy" id="1661"/>
    <lineage>
        <taxon>Bacteria</taxon>
        <taxon>Bacillati</taxon>
        <taxon>Actinomycetota</taxon>
        <taxon>Actinomycetes</taxon>
        <taxon>Actinomycetales</taxon>
        <taxon>Actinomycetaceae</taxon>
        <taxon>Trueperella</taxon>
    </lineage>
</organism>
<dbReference type="Proteomes" id="UP001555100">
    <property type="component" value="Unassembled WGS sequence"/>
</dbReference>
<feature type="transmembrane region" description="Helical" evidence="1">
    <location>
        <begin position="68"/>
        <end position="90"/>
    </location>
</feature>
<feature type="transmembrane region" description="Helical" evidence="1">
    <location>
        <begin position="96"/>
        <end position="128"/>
    </location>
</feature>
<evidence type="ECO:0000313" key="3">
    <source>
        <dbReference type="Proteomes" id="UP001555100"/>
    </source>
</evidence>
<keyword evidence="1" id="KW-0472">Membrane</keyword>
<name>A0ABV3N9P5_9ACTO</name>
<reference evidence="2 3" key="1">
    <citation type="submission" date="2024-01" db="EMBL/GenBank/DDBJ databases">
        <title>Genomic analysis and antimicrobial resistance profiles of Trueperella pyogenes isolated from domestic and wild animals.</title>
        <authorList>
            <person name="Magossi G."/>
            <person name="Gzyl K.E."/>
            <person name="Holman D.B."/>
            <person name="Amat S."/>
        </authorList>
    </citation>
    <scope>NUCLEOTIDE SEQUENCE [LARGE SCALE GENOMIC DNA]</scope>
    <source>
        <strain evidence="2 3">1494</strain>
    </source>
</reference>
<keyword evidence="1" id="KW-0812">Transmembrane</keyword>
<gene>
    <name evidence="2" type="ORF">V3M73_02685</name>
</gene>
<dbReference type="EMBL" id="JBAGNM010000001">
    <property type="protein sequence ID" value="MEW6953932.1"/>
    <property type="molecule type" value="Genomic_DNA"/>
</dbReference>
<evidence type="ECO:0000256" key="1">
    <source>
        <dbReference type="SAM" id="Phobius"/>
    </source>
</evidence>
<sequence>MPAPARYGRLKTAQFATGERGADAEPERADVWQSWGVEKVERPLMGVALVFCIVMAIAGWLTIAHAGWVAGLVITGVLGTLALAGAGWGWRRQSPYWVGAGAVGTGVLFPTLAGVVPMILGAILMILLSTLRLFNQMSQGQ</sequence>
<comment type="caution">
    <text evidence="2">The sequence shown here is derived from an EMBL/GenBank/DDBJ whole genome shotgun (WGS) entry which is preliminary data.</text>
</comment>
<keyword evidence="3" id="KW-1185">Reference proteome</keyword>
<proteinExistence type="predicted"/>
<feature type="transmembrane region" description="Helical" evidence="1">
    <location>
        <begin position="44"/>
        <end position="61"/>
    </location>
</feature>
<accession>A0ABV3N9P5</accession>
<keyword evidence="1" id="KW-1133">Transmembrane helix</keyword>
<dbReference type="RefSeq" id="WP_152537045.1">
    <property type="nucleotide sequence ID" value="NZ_CP123416.1"/>
</dbReference>
<protein>
    <submittedName>
        <fullName evidence="2">Uncharacterized protein</fullName>
    </submittedName>
</protein>
<evidence type="ECO:0000313" key="2">
    <source>
        <dbReference type="EMBL" id="MEW6953932.1"/>
    </source>
</evidence>